<reference evidence="15 16" key="1">
    <citation type="journal article" date="2016" name="Genome Biol. Evol.">
        <title>Gene Family Evolution Reflects Adaptation to Soil Environmental Stressors in the Genome of the Collembolan Orchesella cincta.</title>
        <authorList>
            <person name="Faddeeva-Vakhrusheva A."/>
            <person name="Derks M.F."/>
            <person name="Anvar S.Y."/>
            <person name="Agamennone V."/>
            <person name="Suring W."/>
            <person name="Smit S."/>
            <person name="van Straalen N.M."/>
            <person name="Roelofs D."/>
        </authorList>
    </citation>
    <scope>NUCLEOTIDE SEQUENCE [LARGE SCALE GENOMIC DNA]</scope>
    <source>
        <tissue evidence="15">Mixed pool</tissue>
    </source>
</reference>
<keyword evidence="4" id="KW-0813">Transport</keyword>
<dbReference type="OMA" id="ICITTEK"/>
<evidence type="ECO:0000256" key="10">
    <source>
        <dbReference type="ARBA" id="ARBA00023054"/>
    </source>
</evidence>
<accession>A0A1D2MLW4</accession>
<evidence type="ECO:0000256" key="5">
    <source>
        <dbReference type="ARBA" id="ARBA00022475"/>
    </source>
</evidence>
<evidence type="ECO:0000259" key="14">
    <source>
        <dbReference type="PROSITE" id="PS50892"/>
    </source>
</evidence>
<evidence type="ECO:0000256" key="3">
    <source>
        <dbReference type="ARBA" id="ARBA00008070"/>
    </source>
</evidence>
<keyword evidence="10 12" id="KW-0175">Coiled coil</keyword>
<evidence type="ECO:0000256" key="6">
    <source>
        <dbReference type="ARBA" id="ARBA00022490"/>
    </source>
</evidence>
<dbReference type="InterPro" id="IPR042855">
    <property type="entry name" value="V_SNARE_CC"/>
</dbReference>
<comment type="caution">
    <text evidence="15">The sequence shown here is derived from an EMBL/GenBank/DDBJ whole genome shotgun (WGS) entry which is preliminary data.</text>
</comment>
<feature type="domain" description="V-SNARE coiled-coil homology" evidence="14">
    <location>
        <begin position="237"/>
        <end position="297"/>
    </location>
</feature>
<evidence type="ECO:0000313" key="16">
    <source>
        <dbReference type="Proteomes" id="UP000094527"/>
    </source>
</evidence>
<evidence type="ECO:0000256" key="4">
    <source>
        <dbReference type="ARBA" id="ARBA00022448"/>
    </source>
</evidence>
<comment type="subcellular location">
    <subcellularLocation>
        <location evidence="1">Cell membrane</location>
        <topology evidence="1">Peripheral membrane protein</topology>
    </subcellularLocation>
    <subcellularLocation>
        <location evidence="2">Cytoplasm</location>
    </subcellularLocation>
</comment>
<evidence type="ECO:0000256" key="11">
    <source>
        <dbReference type="ARBA" id="ARBA00023136"/>
    </source>
</evidence>
<name>A0A1D2MLW4_ORCCI</name>
<protein>
    <submittedName>
        <fullName evidence="15">Syntaxin-binding protein 5-like</fullName>
    </submittedName>
</protein>
<dbReference type="Gene3D" id="1.20.5.110">
    <property type="match status" value="1"/>
</dbReference>
<dbReference type="GO" id="GO:0005886">
    <property type="term" value="C:plasma membrane"/>
    <property type="evidence" value="ECO:0007669"/>
    <property type="project" value="UniProtKB-SubCell"/>
</dbReference>
<evidence type="ECO:0000256" key="8">
    <source>
        <dbReference type="ARBA" id="ARBA00022737"/>
    </source>
</evidence>
<organism evidence="15 16">
    <name type="scientific">Orchesella cincta</name>
    <name type="common">Springtail</name>
    <name type="synonym">Podura cincta</name>
    <dbReference type="NCBI Taxonomy" id="48709"/>
    <lineage>
        <taxon>Eukaryota</taxon>
        <taxon>Metazoa</taxon>
        <taxon>Ecdysozoa</taxon>
        <taxon>Arthropoda</taxon>
        <taxon>Hexapoda</taxon>
        <taxon>Collembola</taxon>
        <taxon>Entomobryomorpha</taxon>
        <taxon>Entomobryoidea</taxon>
        <taxon>Orchesellidae</taxon>
        <taxon>Orchesellinae</taxon>
        <taxon>Orchesella</taxon>
    </lineage>
</organism>
<evidence type="ECO:0000256" key="12">
    <source>
        <dbReference type="PROSITE-ProRule" id="PRU00290"/>
    </source>
</evidence>
<dbReference type="FunFam" id="1.20.5.110:FF:000001">
    <property type="entry name" value="syntaxin-binding protein 5 isoform X1"/>
    <property type="match status" value="1"/>
</dbReference>
<dbReference type="STRING" id="48709.A0A1D2MLW4"/>
<dbReference type="GO" id="GO:0019905">
    <property type="term" value="F:syntaxin binding"/>
    <property type="evidence" value="ECO:0007669"/>
    <property type="project" value="TreeGrafter"/>
</dbReference>
<keyword evidence="16" id="KW-1185">Reference proteome</keyword>
<evidence type="ECO:0000313" key="15">
    <source>
        <dbReference type="EMBL" id="ODM93928.1"/>
    </source>
</evidence>
<evidence type="ECO:0000256" key="7">
    <source>
        <dbReference type="ARBA" id="ARBA00022574"/>
    </source>
</evidence>
<keyword evidence="9" id="KW-0653">Protein transport</keyword>
<evidence type="ECO:0000256" key="1">
    <source>
        <dbReference type="ARBA" id="ARBA00004202"/>
    </source>
</evidence>
<dbReference type="SUPFAM" id="SSF58038">
    <property type="entry name" value="SNARE fusion complex"/>
    <property type="match status" value="1"/>
</dbReference>
<dbReference type="GO" id="GO:0006893">
    <property type="term" value="P:Golgi to plasma membrane transport"/>
    <property type="evidence" value="ECO:0007669"/>
    <property type="project" value="TreeGrafter"/>
</dbReference>
<dbReference type="GO" id="GO:0045159">
    <property type="term" value="F:myosin II binding"/>
    <property type="evidence" value="ECO:0007669"/>
    <property type="project" value="TreeGrafter"/>
</dbReference>
<comment type="similarity">
    <text evidence="3">Belongs to the WD repeat L(2)GL family.</text>
</comment>
<dbReference type="CDD" id="cd15873">
    <property type="entry name" value="R-SNARE_STXBP5_6"/>
    <property type="match status" value="1"/>
</dbReference>
<evidence type="ECO:0000256" key="9">
    <source>
        <dbReference type="ARBA" id="ARBA00022927"/>
    </source>
</evidence>
<dbReference type="GO" id="GO:0015031">
    <property type="term" value="P:protein transport"/>
    <property type="evidence" value="ECO:0007669"/>
    <property type="project" value="UniProtKB-KW"/>
</dbReference>
<dbReference type="AlphaFoldDB" id="A0A1D2MLW4"/>
<feature type="region of interest" description="Disordered" evidence="13">
    <location>
        <begin position="23"/>
        <end position="55"/>
    </location>
</feature>
<feature type="compositionally biased region" description="Polar residues" evidence="13">
    <location>
        <begin position="31"/>
        <end position="47"/>
    </location>
</feature>
<evidence type="ECO:0000256" key="2">
    <source>
        <dbReference type="ARBA" id="ARBA00004496"/>
    </source>
</evidence>
<dbReference type="Proteomes" id="UP000094527">
    <property type="component" value="Unassembled WGS sequence"/>
</dbReference>
<dbReference type="Pfam" id="PF08596">
    <property type="entry name" value="Lgl_C"/>
    <property type="match status" value="1"/>
</dbReference>
<keyword evidence="5" id="KW-1003">Cell membrane</keyword>
<dbReference type="GO" id="GO:0031201">
    <property type="term" value="C:SNARE complex"/>
    <property type="evidence" value="ECO:0007669"/>
    <property type="project" value="TreeGrafter"/>
</dbReference>
<dbReference type="InterPro" id="IPR013905">
    <property type="entry name" value="Lgl_C_dom"/>
</dbReference>
<keyword evidence="6" id="KW-0963">Cytoplasm</keyword>
<evidence type="ECO:0000256" key="13">
    <source>
        <dbReference type="SAM" id="MobiDB-lite"/>
    </source>
</evidence>
<dbReference type="PANTHER" id="PTHR10241:SF25">
    <property type="entry name" value="TOMOSYN, ISOFORM C"/>
    <property type="match status" value="1"/>
</dbReference>
<dbReference type="EMBL" id="LJIJ01000888">
    <property type="protein sequence ID" value="ODM93928.1"/>
    <property type="molecule type" value="Genomic_DNA"/>
</dbReference>
<keyword evidence="8" id="KW-0677">Repeat</keyword>
<dbReference type="GO" id="GO:0005096">
    <property type="term" value="F:GTPase activator activity"/>
    <property type="evidence" value="ECO:0007669"/>
    <property type="project" value="TreeGrafter"/>
</dbReference>
<sequence length="302" mass="33512">MLCMAFLDCNGNPLPTNYEAWRDEAKERSTETPTKGLSTGSRQSPTQLSLDSSGSLGGGDKHFVILVSEKQSRVLTLPSQTCLYKQQLCENSFVIKAEVTTVKDAPCLVCYVSNGHLMILSIPSLRQLVDVDFTPLADLRIAKTFCISALGHGMYLSSPSEMQKFAISSEFYKIMDTLLGELFMEREMPERPKENFFTGLFGGGVRNVDREELFGEASGKSSRSVAKLIPGPAAPPGMEQAQMRAGTLAGEVSKTRMMMVERGQKLGQLEDKTEKMMNEAETFSTAAHQLMLKYKDKKWYQL</sequence>
<keyword evidence="11" id="KW-0472">Membrane</keyword>
<keyword evidence="7" id="KW-0853">WD repeat</keyword>
<dbReference type="PROSITE" id="PS50892">
    <property type="entry name" value="V_SNARE"/>
    <property type="match status" value="1"/>
</dbReference>
<proteinExistence type="inferred from homology"/>
<gene>
    <name evidence="15" type="ORF">Ocin01_12756</name>
</gene>
<dbReference type="GO" id="GO:0006887">
    <property type="term" value="P:exocytosis"/>
    <property type="evidence" value="ECO:0007669"/>
    <property type="project" value="TreeGrafter"/>
</dbReference>
<dbReference type="PANTHER" id="PTHR10241">
    <property type="entry name" value="LETHAL 2 GIANT LARVAE PROTEIN"/>
    <property type="match status" value="1"/>
</dbReference>
<dbReference type="OrthoDB" id="19944at2759"/>